<feature type="non-terminal residue" evidence="1">
    <location>
        <position position="80"/>
    </location>
</feature>
<reference evidence="1 2" key="1">
    <citation type="submission" date="2024-02" db="EMBL/GenBank/DDBJ databases">
        <authorList>
            <person name="Vignale AGUSTIN F."/>
            <person name="Sosa J E."/>
            <person name="Modenutti C."/>
        </authorList>
    </citation>
    <scope>NUCLEOTIDE SEQUENCE [LARGE SCALE GENOMIC DNA]</scope>
</reference>
<organism evidence="1 2">
    <name type="scientific">Ilex paraguariensis</name>
    <name type="common">yerba mate</name>
    <dbReference type="NCBI Taxonomy" id="185542"/>
    <lineage>
        <taxon>Eukaryota</taxon>
        <taxon>Viridiplantae</taxon>
        <taxon>Streptophyta</taxon>
        <taxon>Embryophyta</taxon>
        <taxon>Tracheophyta</taxon>
        <taxon>Spermatophyta</taxon>
        <taxon>Magnoliopsida</taxon>
        <taxon>eudicotyledons</taxon>
        <taxon>Gunneridae</taxon>
        <taxon>Pentapetalae</taxon>
        <taxon>asterids</taxon>
        <taxon>campanulids</taxon>
        <taxon>Aquifoliales</taxon>
        <taxon>Aquifoliaceae</taxon>
        <taxon>Ilex</taxon>
    </lineage>
</organism>
<dbReference type="AlphaFoldDB" id="A0ABC8UM24"/>
<name>A0ABC8UM24_9AQUA</name>
<comment type="caution">
    <text evidence="1">The sequence shown here is derived from an EMBL/GenBank/DDBJ whole genome shotgun (WGS) entry which is preliminary data.</text>
</comment>
<dbReference type="Proteomes" id="UP001642360">
    <property type="component" value="Unassembled WGS sequence"/>
</dbReference>
<proteinExistence type="predicted"/>
<evidence type="ECO:0000313" key="2">
    <source>
        <dbReference type="Proteomes" id="UP001642360"/>
    </source>
</evidence>
<accession>A0ABC8UM24</accession>
<keyword evidence="2" id="KW-1185">Reference proteome</keyword>
<gene>
    <name evidence="1" type="ORF">ILEXP_LOCUS52267</name>
</gene>
<sequence>MPSPSLPKTTLASPSHGISPLSPHRGFWTSWGHLFSFVGRGRRGFGFHRSSLVMASSLLTSKKTRCLLMEGLSAKAEKDK</sequence>
<dbReference type="EMBL" id="CAUOFW020008262">
    <property type="protein sequence ID" value="CAK9182132.1"/>
    <property type="molecule type" value="Genomic_DNA"/>
</dbReference>
<evidence type="ECO:0000313" key="1">
    <source>
        <dbReference type="EMBL" id="CAK9182132.1"/>
    </source>
</evidence>
<protein>
    <submittedName>
        <fullName evidence="1">Uncharacterized protein</fullName>
    </submittedName>
</protein>